<protein>
    <submittedName>
        <fullName evidence="1">Uncharacterized protein</fullName>
    </submittedName>
</protein>
<sequence length="79" mass="8385">MSCGCSRLEDGKAIVDHVKSKGKEKIKPRVAHQIACECGEMFTMEAVITNCPSCGMTYGVTPCSSGDINKVKAAGIQYA</sequence>
<dbReference type="STRING" id="1321606.SAMD00020551_0342"/>
<keyword evidence="2" id="KW-1185">Reference proteome</keyword>
<organism evidence="1 2">
    <name type="scientific">Mesobacillus selenatarsenatis (strain DSM 18680 / JCM 14380 / FERM P-15431 / SF-1)</name>
    <dbReference type="NCBI Taxonomy" id="1321606"/>
    <lineage>
        <taxon>Bacteria</taxon>
        <taxon>Bacillati</taxon>
        <taxon>Bacillota</taxon>
        <taxon>Bacilli</taxon>
        <taxon>Bacillales</taxon>
        <taxon>Bacillaceae</taxon>
        <taxon>Mesobacillus</taxon>
    </lineage>
</organism>
<dbReference type="RefSeq" id="WP_041964159.1">
    <property type="nucleotide sequence ID" value="NZ_BASE01000008.1"/>
</dbReference>
<reference evidence="1 2" key="1">
    <citation type="submission" date="2013-06" db="EMBL/GenBank/DDBJ databases">
        <title>Whole genome shotgun sequence of Bacillus selenatarsenatis SF-1.</title>
        <authorList>
            <person name="Kuroda M."/>
            <person name="Sei K."/>
            <person name="Yamashita M."/>
            <person name="Ike M."/>
        </authorList>
    </citation>
    <scope>NUCLEOTIDE SEQUENCE [LARGE SCALE GENOMIC DNA]</scope>
    <source>
        <strain evidence="1 2">SF-1</strain>
    </source>
</reference>
<dbReference type="Proteomes" id="UP000031014">
    <property type="component" value="Unassembled WGS sequence"/>
</dbReference>
<comment type="caution">
    <text evidence="1">The sequence shown here is derived from an EMBL/GenBank/DDBJ whole genome shotgun (WGS) entry which is preliminary data.</text>
</comment>
<accession>A0A0A8X249</accession>
<evidence type="ECO:0000313" key="2">
    <source>
        <dbReference type="Proteomes" id="UP000031014"/>
    </source>
</evidence>
<dbReference type="AlphaFoldDB" id="A0A0A8X249"/>
<proteinExistence type="predicted"/>
<name>A0A0A8X249_MESS1</name>
<dbReference type="EMBL" id="BASE01000008">
    <property type="protein sequence ID" value="GAM12211.1"/>
    <property type="molecule type" value="Genomic_DNA"/>
</dbReference>
<gene>
    <name evidence="1" type="ORF">SAMD00020551_0342</name>
</gene>
<evidence type="ECO:0000313" key="1">
    <source>
        <dbReference type="EMBL" id="GAM12211.1"/>
    </source>
</evidence>
<dbReference type="OrthoDB" id="9798730at2"/>